<feature type="compositionally biased region" description="Low complexity" evidence="1">
    <location>
        <begin position="74"/>
        <end position="87"/>
    </location>
</feature>
<organism evidence="2 3">
    <name type="scientific">Drosophila madeirensis</name>
    <name type="common">Fruit fly</name>
    <dbReference type="NCBI Taxonomy" id="30013"/>
    <lineage>
        <taxon>Eukaryota</taxon>
        <taxon>Metazoa</taxon>
        <taxon>Ecdysozoa</taxon>
        <taxon>Arthropoda</taxon>
        <taxon>Hexapoda</taxon>
        <taxon>Insecta</taxon>
        <taxon>Pterygota</taxon>
        <taxon>Neoptera</taxon>
        <taxon>Endopterygota</taxon>
        <taxon>Diptera</taxon>
        <taxon>Brachycera</taxon>
        <taxon>Muscomorpha</taxon>
        <taxon>Ephydroidea</taxon>
        <taxon>Drosophilidae</taxon>
        <taxon>Drosophila</taxon>
        <taxon>Sophophora</taxon>
    </lineage>
</organism>
<dbReference type="EMBL" id="AP029263">
    <property type="protein sequence ID" value="BFF92603.1"/>
    <property type="molecule type" value="Genomic_DNA"/>
</dbReference>
<gene>
    <name evidence="2" type="ORF">DMAD_10620</name>
</gene>
<proteinExistence type="predicted"/>
<reference evidence="2 3" key="1">
    <citation type="submission" date="2024-02" db="EMBL/GenBank/DDBJ databases">
        <title>A chromosome-level genome assembly of Drosophila madeirensis, a fruit fly species endemic to Madeira island.</title>
        <authorList>
            <person name="Tomihara K."/>
            <person name="Llopart A."/>
            <person name="Yamamoto D."/>
        </authorList>
    </citation>
    <scope>NUCLEOTIDE SEQUENCE [LARGE SCALE GENOMIC DNA]</scope>
    <source>
        <strain evidence="2 3">RF1</strain>
    </source>
</reference>
<dbReference type="AlphaFoldDB" id="A0AAU9FAD8"/>
<accession>A0AAU9FAD8</accession>
<evidence type="ECO:0000256" key="1">
    <source>
        <dbReference type="SAM" id="MobiDB-lite"/>
    </source>
</evidence>
<keyword evidence="3" id="KW-1185">Reference proteome</keyword>
<evidence type="ECO:0000313" key="2">
    <source>
        <dbReference type="EMBL" id="BFF92603.1"/>
    </source>
</evidence>
<feature type="compositionally biased region" description="Polar residues" evidence="1">
    <location>
        <begin position="88"/>
        <end position="97"/>
    </location>
</feature>
<evidence type="ECO:0000313" key="3">
    <source>
        <dbReference type="Proteomes" id="UP001500889"/>
    </source>
</evidence>
<protein>
    <submittedName>
        <fullName evidence="2">Yemanuclein</fullName>
    </submittedName>
</protein>
<dbReference type="Proteomes" id="UP001500889">
    <property type="component" value="Chromosome O"/>
</dbReference>
<feature type="region of interest" description="Disordered" evidence="1">
    <location>
        <begin position="70"/>
        <end position="97"/>
    </location>
</feature>
<name>A0AAU9FAD8_DROMD</name>
<sequence length="97" mass="9593">MAAALVLSSMSSLASYDHQLGLLNGSSGGGGSVAVPVPVPVPVSVQSSSHLGGSGSVPLTHTLPQVFVKPSPPTAASEAASNNTNTSILQQLPTKFV</sequence>